<dbReference type="InterPro" id="IPR003737">
    <property type="entry name" value="GlcNAc_PI_deacetylase-related"/>
</dbReference>
<dbReference type="PANTHER" id="PTHR12993">
    <property type="entry name" value="N-ACETYLGLUCOSAMINYL-PHOSPHATIDYLINOSITOL DE-N-ACETYLASE-RELATED"/>
    <property type="match status" value="1"/>
</dbReference>
<keyword evidence="3" id="KW-1185">Reference proteome</keyword>
<dbReference type="Gene3D" id="3.40.50.10320">
    <property type="entry name" value="LmbE-like"/>
    <property type="match status" value="1"/>
</dbReference>
<keyword evidence="1" id="KW-0862">Zinc</keyword>
<dbReference type="Pfam" id="PF02585">
    <property type="entry name" value="PIG-L"/>
    <property type="match status" value="1"/>
</dbReference>
<dbReference type="PANTHER" id="PTHR12993:SF28">
    <property type="entry name" value="LMBE FAMILY PROTEIN"/>
    <property type="match status" value="1"/>
</dbReference>
<dbReference type="SUPFAM" id="SSF102588">
    <property type="entry name" value="LmbE-like"/>
    <property type="match status" value="1"/>
</dbReference>
<evidence type="ECO:0000256" key="1">
    <source>
        <dbReference type="ARBA" id="ARBA00022833"/>
    </source>
</evidence>
<sequence>MTERLEEMPTDWSRGLALVAHPDDIEYAMGPAVITWTDSGKEIAYVLASRGEAGIDGCDPETARPLREREQRASSAVAGVTSVDFLDHPDGLITDSLALRREFATAIRRHRPDMVLTVNHHEHWRGVSWNTSDHRVVGRAALDAVVDAGNRYVFTEDGLEPWEGVRWMGVAGSPYPTHAVEVAGAEDRAVEAVLQHRAYLEALTDEDPESYARGFLRLNMARAGALFGDRDAVAFQLFERDAYRVKDGVTHYR</sequence>
<dbReference type="Proteomes" id="UP001180551">
    <property type="component" value="Unassembled WGS sequence"/>
</dbReference>
<dbReference type="InterPro" id="IPR024078">
    <property type="entry name" value="LmbE-like_dom_sf"/>
</dbReference>
<protein>
    <submittedName>
        <fullName evidence="2">PIG-L deacetylase family protein</fullName>
    </submittedName>
</protein>
<dbReference type="EMBL" id="JAVRFE010000007">
    <property type="protein sequence ID" value="MDT0455674.1"/>
    <property type="molecule type" value="Genomic_DNA"/>
</dbReference>
<comment type="caution">
    <text evidence="2">The sequence shown here is derived from an EMBL/GenBank/DDBJ whole genome shotgun (WGS) entry which is preliminary data.</text>
</comment>
<evidence type="ECO:0000313" key="2">
    <source>
        <dbReference type="EMBL" id="MDT0455674.1"/>
    </source>
</evidence>
<gene>
    <name evidence="2" type="ORF">RM550_07970</name>
</gene>
<proteinExistence type="predicted"/>
<name>A0ABU2T4V6_9ACTN</name>
<reference evidence="2" key="1">
    <citation type="submission" date="2024-05" db="EMBL/GenBank/DDBJ databases">
        <title>30 novel species of actinomycetes from the DSMZ collection.</title>
        <authorList>
            <person name="Nouioui I."/>
        </authorList>
    </citation>
    <scope>NUCLEOTIDE SEQUENCE</scope>
    <source>
        <strain evidence="2">DSM 41527</strain>
    </source>
</reference>
<evidence type="ECO:0000313" key="3">
    <source>
        <dbReference type="Proteomes" id="UP001180551"/>
    </source>
</evidence>
<accession>A0ABU2T4V6</accession>
<dbReference type="RefSeq" id="WP_311622986.1">
    <property type="nucleotide sequence ID" value="NZ_JAVRFE010000007.1"/>
</dbReference>
<organism evidence="2 3">
    <name type="scientific">Streptomyces mooreae</name>
    <dbReference type="NCBI Taxonomy" id="3075523"/>
    <lineage>
        <taxon>Bacteria</taxon>
        <taxon>Bacillati</taxon>
        <taxon>Actinomycetota</taxon>
        <taxon>Actinomycetes</taxon>
        <taxon>Kitasatosporales</taxon>
        <taxon>Streptomycetaceae</taxon>
        <taxon>Streptomyces</taxon>
    </lineage>
</organism>